<dbReference type="PROSITE" id="PS00152">
    <property type="entry name" value="ATPASE_ALPHA_BETA"/>
    <property type="match status" value="1"/>
</dbReference>
<gene>
    <name evidence="12" type="primary">atpD</name>
    <name evidence="14" type="ORF">C8P66_1293</name>
</gene>
<protein>
    <recommendedName>
        <fullName evidence="12">ATP synthase subunit beta</fullName>
        <ecNumber evidence="12">7.1.2.2</ecNumber>
    </recommendedName>
    <alternativeName>
        <fullName evidence="12">ATP synthase F1 sector subunit beta</fullName>
    </alternativeName>
    <alternativeName>
        <fullName evidence="12">F-ATPase subunit beta</fullName>
    </alternativeName>
</protein>
<dbReference type="SMART" id="SM00382">
    <property type="entry name" value="AAA"/>
    <property type="match status" value="1"/>
</dbReference>
<keyword evidence="12" id="KW-1003">Cell membrane</keyword>
<evidence type="ECO:0000256" key="7">
    <source>
        <dbReference type="ARBA" id="ARBA00022967"/>
    </source>
</evidence>
<evidence type="ECO:0000256" key="12">
    <source>
        <dbReference type="HAMAP-Rule" id="MF_01347"/>
    </source>
</evidence>
<keyword evidence="10 12" id="KW-0139">CF(1)</keyword>
<dbReference type="InterPro" id="IPR003593">
    <property type="entry name" value="AAA+_ATPase"/>
</dbReference>
<dbReference type="NCBIfam" id="TIGR01039">
    <property type="entry name" value="atpD"/>
    <property type="match status" value="1"/>
</dbReference>
<evidence type="ECO:0000256" key="2">
    <source>
        <dbReference type="ARBA" id="ARBA00008936"/>
    </source>
</evidence>
<dbReference type="Proteomes" id="UP000249688">
    <property type="component" value="Unassembled WGS sequence"/>
</dbReference>
<evidence type="ECO:0000256" key="5">
    <source>
        <dbReference type="ARBA" id="ARBA00022781"/>
    </source>
</evidence>
<dbReference type="CDD" id="cd18110">
    <property type="entry name" value="ATP-synt_F1_beta_C"/>
    <property type="match status" value="1"/>
</dbReference>
<keyword evidence="15" id="KW-1185">Reference proteome</keyword>
<evidence type="ECO:0000256" key="6">
    <source>
        <dbReference type="ARBA" id="ARBA00022840"/>
    </source>
</evidence>
<dbReference type="HAMAP" id="MF_01347">
    <property type="entry name" value="ATP_synth_beta_bact"/>
    <property type="match status" value="1"/>
</dbReference>
<evidence type="ECO:0000256" key="8">
    <source>
        <dbReference type="ARBA" id="ARBA00023065"/>
    </source>
</evidence>
<keyword evidence="11 12" id="KW-0066">ATP synthesis</keyword>
<feature type="binding site" evidence="12">
    <location>
        <begin position="161"/>
        <end position="168"/>
    </location>
    <ligand>
        <name>ATP</name>
        <dbReference type="ChEBI" id="CHEBI:30616"/>
    </ligand>
</feature>
<dbReference type="Pfam" id="PF02874">
    <property type="entry name" value="ATP-synt_ab_N"/>
    <property type="match status" value="1"/>
</dbReference>
<dbReference type="InterPro" id="IPR000194">
    <property type="entry name" value="ATPase_F1/V1/A1_a/bsu_nucl-bd"/>
</dbReference>
<dbReference type="OrthoDB" id="9801639at2"/>
<dbReference type="InterPro" id="IPR005722">
    <property type="entry name" value="ATP_synth_F1_bsu"/>
</dbReference>
<dbReference type="Gene3D" id="2.40.10.170">
    <property type="match status" value="1"/>
</dbReference>
<evidence type="ECO:0000256" key="9">
    <source>
        <dbReference type="ARBA" id="ARBA00023136"/>
    </source>
</evidence>
<evidence type="ECO:0000256" key="4">
    <source>
        <dbReference type="ARBA" id="ARBA00022741"/>
    </source>
</evidence>
<dbReference type="AlphaFoldDB" id="A0A2W7ILB3"/>
<dbReference type="Pfam" id="PF00006">
    <property type="entry name" value="ATP-synt_ab"/>
    <property type="match status" value="1"/>
</dbReference>
<evidence type="ECO:0000256" key="11">
    <source>
        <dbReference type="ARBA" id="ARBA00023310"/>
    </source>
</evidence>
<accession>A0A2W7ILB3</accession>
<dbReference type="EC" id="7.1.2.2" evidence="12"/>
<organism evidence="14 15">
    <name type="scientific">Humitalea rosea</name>
    <dbReference type="NCBI Taxonomy" id="990373"/>
    <lineage>
        <taxon>Bacteria</taxon>
        <taxon>Pseudomonadati</taxon>
        <taxon>Pseudomonadota</taxon>
        <taxon>Alphaproteobacteria</taxon>
        <taxon>Acetobacterales</taxon>
        <taxon>Roseomonadaceae</taxon>
        <taxon>Humitalea</taxon>
    </lineage>
</organism>
<dbReference type="SUPFAM" id="SSF47917">
    <property type="entry name" value="C-terminal domain of alpha and beta subunits of F1 ATP synthase"/>
    <property type="match status" value="1"/>
</dbReference>
<dbReference type="GO" id="GO:0005886">
    <property type="term" value="C:plasma membrane"/>
    <property type="evidence" value="ECO:0007669"/>
    <property type="project" value="UniProtKB-SubCell"/>
</dbReference>
<dbReference type="InterPro" id="IPR004100">
    <property type="entry name" value="ATPase_F1/V1/A1_a/bsu_N"/>
</dbReference>
<dbReference type="SUPFAM" id="SSF52540">
    <property type="entry name" value="P-loop containing nucleoside triphosphate hydrolases"/>
    <property type="match status" value="1"/>
</dbReference>
<dbReference type="Pfam" id="PF22919">
    <property type="entry name" value="ATP-synt_VA_C"/>
    <property type="match status" value="1"/>
</dbReference>
<feature type="domain" description="AAA+ ATPase" evidence="13">
    <location>
        <begin position="153"/>
        <end position="339"/>
    </location>
</feature>
<dbReference type="PANTHER" id="PTHR15184">
    <property type="entry name" value="ATP SYNTHASE"/>
    <property type="match status" value="1"/>
</dbReference>
<name>A0A2W7ILB3_9PROT</name>
<comment type="function">
    <text evidence="12">Produces ATP from ADP in the presence of a proton gradient across the membrane. The catalytic sites are hosted primarily by the beta subunits.</text>
</comment>
<evidence type="ECO:0000256" key="10">
    <source>
        <dbReference type="ARBA" id="ARBA00023196"/>
    </source>
</evidence>
<keyword evidence="6 12" id="KW-0067">ATP-binding</keyword>
<evidence type="ECO:0000259" key="13">
    <source>
        <dbReference type="SMART" id="SM00382"/>
    </source>
</evidence>
<keyword evidence="9 12" id="KW-0472">Membrane</keyword>
<keyword evidence="4 12" id="KW-0547">Nucleotide-binding</keyword>
<keyword evidence="3 12" id="KW-0813">Transport</keyword>
<evidence type="ECO:0000256" key="1">
    <source>
        <dbReference type="ARBA" id="ARBA00004370"/>
    </source>
</evidence>
<dbReference type="SUPFAM" id="SSF50615">
    <property type="entry name" value="N-terminal domain of alpha and beta subunits of F1 ATP synthase"/>
    <property type="match status" value="1"/>
</dbReference>
<dbReference type="GO" id="GO:0005524">
    <property type="term" value="F:ATP binding"/>
    <property type="evidence" value="ECO:0007669"/>
    <property type="project" value="UniProtKB-UniRule"/>
</dbReference>
<dbReference type="GO" id="GO:0046933">
    <property type="term" value="F:proton-transporting ATP synthase activity, rotational mechanism"/>
    <property type="evidence" value="ECO:0007669"/>
    <property type="project" value="UniProtKB-UniRule"/>
</dbReference>
<sequence>MPQASTDPVKLTGSVLAVRGAALDIRFADGGLPQIEEALRIARPGAEDVLLEVQSHLDRHSIRAIAMNSTEGLQRGAKVLATGAPLTTPVGDAVLGRLLDVTGAVRDFGPPLPPDTPIWPIHRAPPPLAEQNAATGMFETGIKMIDLLVPLAQGGKAAMFGGAGVGKTVLVMELIRAMAERYHGTSVFAGIGERSREGHELLTDMTESGVLARTVLVYGQMNEPPGARWRVGLTALTIAEYFRDVQHKNVLLLMDNVFRFVQAGSEVSGLLGRPPSRVGYQPTLASEVAGLQERIASVAGAAITAIEAVYVPADDFTDPAVTAISAHVDSMIALSRSMAAEGMYPAIDPLTSASVLLDPTVVGVEHDTLAARARQVLARYKELQDVIALLGVEELGAADRQAVIRARRLQRFLTQPFGVTEAFTGTPGQSVPLAETLAGAKAILDGETDDWAESSLYMIGGLDQGRQKEAARQKANAS</sequence>
<dbReference type="InterPro" id="IPR027417">
    <property type="entry name" value="P-loop_NTPase"/>
</dbReference>
<dbReference type="InterPro" id="IPR055190">
    <property type="entry name" value="ATP-synt_VA_C"/>
</dbReference>
<dbReference type="GO" id="GO:0045259">
    <property type="term" value="C:proton-transporting ATP synthase complex"/>
    <property type="evidence" value="ECO:0007669"/>
    <property type="project" value="UniProtKB-KW"/>
</dbReference>
<evidence type="ECO:0000313" key="14">
    <source>
        <dbReference type="EMBL" id="PZW39333.1"/>
    </source>
</evidence>
<comment type="subcellular location">
    <subcellularLocation>
        <location evidence="12">Cell membrane</location>
        <topology evidence="12">Peripheral membrane protein</topology>
    </subcellularLocation>
    <subcellularLocation>
        <location evidence="1">Membrane</location>
    </subcellularLocation>
</comment>
<dbReference type="InterPro" id="IPR050053">
    <property type="entry name" value="ATPase_alpha/beta_chains"/>
</dbReference>
<dbReference type="CDD" id="cd01133">
    <property type="entry name" value="F1-ATPase_beta_CD"/>
    <property type="match status" value="1"/>
</dbReference>
<comment type="similarity">
    <text evidence="2 12">Belongs to the ATPase alpha/beta chains family.</text>
</comment>
<dbReference type="EMBL" id="QKYU01000029">
    <property type="protein sequence ID" value="PZW39333.1"/>
    <property type="molecule type" value="Genomic_DNA"/>
</dbReference>
<evidence type="ECO:0000256" key="3">
    <source>
        <dbReference type="ARBA" id="ARBA00022448"/>
    </source>
</evidence>
<dbReference type="RefSeq" id="WP_111400034.1">
    <property type="nucleotide sequence ID" value="NZ_QKYU01000029.1"/>
</dbReference>
<reference evidence="14 15" key="1">
    <citation type="submission" date="2018-06" db="EMBL/GenBank/DDBJ databases">
        <title>Genomic Encyclopedia of Archaeal and Bacterial Type Strains, Phase II (KMG-II): from individual species to whole genera.</title>
        <authorList>
            <person name="Goeker M."/>
        </authorList>
    </citation>
    <scope>NUCLEOTIDE SEQUENCE [LARGE SCALE GENOMIC DNA]</scope>
    <source>
        <strain evidence="14 15">DSM 24525</strain>
    </source>
</reference>
<dbReference type="InterPro" id="IPR036121">
    <property type="entry name" value="ATPase_F1/V1/A1_a/bsu_N_sf"/>
</dbReference>
<dbReference type="InterPro" id="IPR020003">
    <property type="entry name" value="ATPase_a/bsu_AS"/>
</dbReference>
<dbReference type="CDD" id="cd18115">
    <property type="entry name" value="ATP-synt_F1_beta_N"/>
    <property type="match status" value="1"/>
</dbReference>
<dbReference type="PANTHER" id="PTHR15184:SF71">
    <property type="entry name" value="ATP SYNTHASE SUBUNIT BETA, MITOCHONDRIAL"/>
    <property type="match status" value="1"/>
</dbReference>
<proteinExistence type="inferred from homology"/>
<evidence type="ECO:0000313" key="15">
    <source>
        <dbReference type="Proteomes" id="UP000249688"/>
    </source>
</evidence>
<keyword evidence="5 12" id="KW-0375">Hydrogen ion transport</keyword>
<dbReference type="Gene3D" id="3.40.50.300">
    <property type="entry name" value="P-loop containing nucleotide triphosphate hydrolases"/>
    <property type="match status" value="1"/>
</dbReference>
<comment type="catalytic activity">
    <reaction evidence="12">
        <text>ATP + H2O + 4 H(+)(in) = ADP + phosphate + 5 H(+)(out)</text>
        <dbReference type="Rhea" id="RHEA:57720"/>
        <dbReference type="ChEBI" id="CHEBI:15377"/>
        <dbReference type="ChEBI" id="CHEBI:15378"/>
        <dbReference type="ChEBI" id="CHEBI:30616"/>
        <dbReference type="ChEBI" id="CHEBI:43474"/>
        <dbReference type="ChEBI" id="CHEBI:456216"/>
        <dbReference type="EC" id="7.1.2.2"/>
    </reaction>
</comment>
<dbReference type="Gene3D" id="1.10.1140.10">
    <property type="entry name" value="Bovine Mitochondrial F1-atpase, Atp Synthase Beta Chain, Chain D, domain 3"/>
    <property type="match status" value="1"/>
</dbReference>
<keyword evidence="7 12" id="KW-1278">Translocase</keyword>
<keyword evidence="8 12" id="KW-0406">Ion transport</keyword>
<comment type="caution">
    <text evidence="14">The sequence shown here is derived from an EMBL/GenBank/DDBJ whole genome shotgun (WGS) entry which is preliminary data.</text>
</comment>
<dbReference type="InterPro" id="IPR024034">
    <property type="entry name" value="ATPase_F1/V1_b/a_C"/>
</dbReference>